<proteinExistence type="predicted"/>
<accession>A0A1E3L1Z0</accession>
<reference evidence="2 3" key="1">
    <citation type="submission" date="2016-08" db="EMBL/GenBank/DDBJ databases">
        <title>Genome sequencing of Paenibacillus sp. TI45-13ar, isolated from Korean traditional nuruk.</title>
        <authorList>
            <person name="Kim S.-J."/>
        </authorList>
    </citation>
    <scope>NUCLEOTIDE SEQUENCE [LARGE SCALE GENOMIC DNA]</scope>
    <source>
        <strain evidence="2 3">TI45-13ar</strain>
    </source>
</reference>
<dbReference type="STRING" id="1886670.PTI45_02811"/>
<protein>
    <submittedName>
        <fullName evidence="2">Catechol 2,3-dioxygenase</fullName>
        <ecNumber evidence="2">1.13.11.2</ecNumber>
    </submittedName>
</protein>
<dbReference type="Proteomes" id="UP000094578">
    <property type="component" value="Unassembled WGS sequence"/>
</dbReference>
<gene>
    <name evidence="2" type="primary">catE</name>
    <name evidence="2" type="ORF">PTI45_02811</name>
</gene>
<keyword evidence="3" id="KW-1185">Reference proteome</keyword>
<dbReference type="Gene3D" id="3.10.180.10">
    <property type="entry name" value="2,3-Dihydroxybiphenyl 1,2-Dioxygenase, domain 1"/>
    <property type="match status" value="2"/>
</dbReference>
<dbReference type="Pfam" id="PF00903">
    <property type="entry name" value="Glyoxalase"/>
    <property type="match status" value="2"/>
</dbReference>
<dbReference type="CDD" id="cd16359">
    <property type="entry name" value="VOC_BsCatE_like_C"/>
    <property type="match status" value="1"/>
</dbReference>
<organism evidence="2 3">
    <name type="scientific">Paenibacillus nuruki</name>
    <dbReference type="NCBI Taxonomy" id="1886670"/>
    <lineage>
        <taxon>Bacteria</taxon>
        <taxon>Bacillati</taxon>
        <taxon>Bacillota</taxon>
        <taxon>Bacilli</taxon>
        <taxon>Bacillales</taxon>
        <taxon>Paenibacillaceae</taxon>
        <taxon>Paenibacillus</taxon>
    </lineage>
</organism>
<keyword evidence="2" id="KW-0223">Dioxygenase</keyword>
<dbReference type="SUPFAM" id="SSF54593">
    <property type="entry name" value="Glyoxalase/Bleomycin resistance protein/Dihydroxybiphenyl dioxygenase"/>
    <property type="match status" value="2"/>
</dbReference>
<dbReference type="EC" id="1.13.11.2" evidence="2"/>
<dbReference type="InterPro" id="IPR004360">
    <property type="entry name" value="Glyas_Fos-R_dOase_dom"/>
</dbReference>
<dbReference type="RefSeq" id="WP_069328218.1">
    <property type="nucleotide sequence ID" value="NZ_MDER01000046.1"/>
</dbReference>
<keyword evidence="2" id="KW-0560">Oxidoreductase</keyword>
<dbReference type="AlphaFoldDB" id="A0A1E3L1Z0"/>
<name>A0A1E3L1Z0_9BACL</name>
<dbReference type="EMBL" id="MDER01000046">
    <property type="protein sequence ID" value="ODP27788.1"/>
    <property type="molecule type" value="Genomic_DNA"/>
</dbReference>
<evidence type="ECO:0000313" key="2">
    <source>
        <dbReference type="EMBL" id="ODP27788.1"/>
    </source>
</evidence>
<evidence type="ECO:0000313" key="3">
    <source>
        <dbReference type="Proteomes" id="UP000094578"/>
    </source>
</evidence>
<feature type="domain" description="VOC" evidence="1">
    <location>
        <begin position="11"/>
        <end position="128"/>
    </location>
</feature>
<comment type="caution">
    <text evidence="2">The sequence shown here is derived from an EMBL/GenBank/DDBJ whole genome shotgun (WGS) entry which is preliminary data.</text>
</comment>
<dbReference type="PROSITE" id="PS51819">
    <property type="entry name" value="VOC"/>
    <property type="match status" value="2"/>
</dbReference>
<dbReference type="PANTHER" id="PTHR43279">
    <property type="entry name" value="CATECHOL-2,3-DIOXYGENASE"/>
    <property type="match status" value="1"/>
</dbReference>
<evidence type="ECO:0000259" key="1">
    <source>
        <dbReference type="PROSITE" id="PS51819"/>
    </source>
</evidence>
<dbReference type="InterPro" id="IPR029068">
    <property type="entry name" value="Glyas_Bleomycin-R_OHBP_Dase"/>
</dbReference>
<feature type="domain" description="VOC" evidence="1">
    <location>
        <begin position="171"/>
        <end position="288"/>
    </location>
</feature>
<sequence>MNTSVISPALQIGLVKLRISQLERSLTYYTEVIGLKILRQDHKTADLTADGHTVLLQLEEIENAKILPRQSVAGLYHFAILVPDRTSLGLVLRNLAVRNQQIGQGDHLVSEALYLYDPDNNGIEIYADRPRSTWQKDERGQYIMATDPVDVDGLLALAEGKEWTGLPAGTIIGHVHFHVPTLAAARQFYVDTLGFEIVLTDDRSVLFISAGGYHHHLGLNVWAGVGAPVAPADAVGISYYTLKMPDQASIQEVAHRARAAGIPVEEKEGQLWLTDPSHIQVRFYSDAS</sequence>
<dbReference type="PATRIC" id="fig|1886670.3.peg.2860"/>
<dbReference type="InterPro" id="IPR037523">
    <property type="entry name" value="VOC_core"/>
</dbReference>
<dbReference type="GO" id="GO:0018577">
    <property type="term" value="F:catechol 2,3-dioxygenase activity"/>
    <property type="evidence" value="ECO:0007669"/>
    <property type="project" value="UniProtKB-EC"/>
</dbReference>
<dbReference type="PANTHER" id="PTHR43279:SF1">
    <property type="entry name" value="CATECHOL-2,3-DIOXYGENASE"/>
    <property type="match status" value="1"/>
</dbReference>